<name>A0A645I2K9_9ZZZZ</name>
<protein>
    <submittedName>
        <fullName evidence="1">Uncharacterized protein</fullName>
    </submittedName>
</protein>
<evidence type="ECO:0000313" key="1">
    <source>
        <dbReference type="EMBL" id="MPN44659.1"/>
    </source>
</evidence>
<sequence length="105" mass="11466">MTGGCTGDTPQVDVESKPAELARDVHGDKMNAQHVIQRIVAKDLPGQFHNFIDPVPAERFEEAAVFVIGQAGQFIPGQKMEGVAADEVIAPEGLKVVRQRRIDFQ</sequence>
<gene>
    <name evidence="1" type="ORF">SDC9_192224</name>
</gene>
<accession>A0A645I2K9</accession>
<dbReference type="AlphaFoldDB" id="A0A645I2K9"/>
<proteinExistence type="predicted"/>
<reference evidence="1" key="1">
    <citation type="submission" date="2019-08" db="EMBL/GenBank/DDBJ databases">
        <authorList>
            <person name="Kucharzyk K."/>
            <person name="Murdoch R.W."/>
            <person name="Higgins S."/>
            <person name="Loffler F."/>
        </authorList>
    </citation>
    <scope>NUCLEOTIDE SEQUENCE</scope>
</reference>
<comment type="caution">
    <text evidence="1">The sequence shown here is derived from an EMBL/GenBank/DDBJ whole genome shotgun (WGS) entry which is preliminary data.</text>
</comment>
<dbReference type="EMBL" id="VSSQ01103955">
    <property type="protein sequence ID" value="MPN44659.1"/>
    <property type="molecule type" value="Genomic_DNA"/>
</dbReference>
<organism evidence="1">
    <name type="scientific">bioreactor metagenome</name>
    <dbReference type="NCBI Taxonomy" id="1076179"/>
    <lineage>
        <taxon>unclassified sequences</taxon>
        <taxon>metagenomes</taxon>
        <taxon>ecological metagenomes</taxon>
    </lineage>
</organism>